<dbReference type="PROSITE" id="PS51257">
    <property type="entry name" value="PROKAR_LIPOPROTEIN"/>
    <property type="match status" value="1"/>
</dbReference>
<keyword evidence="3 4" id="KW-0732">Signal</keyword>
<proteinExistence type="inferred from homology"/>
<organism evidence="6 7">
    <name type="scientific">Hydrogenovibrio crunogenus</name>
    <dbReference type="NCBI Taxonomy" id="39765"/>
    <lineage>
        <taxon>Bacteria</taxon>
        <taxon>Pseudomonadati</taxon>
        <taxon>Pseudomonadota</taxon>
        <taxon>Gammaproteobacteria</taxon>
        <taxon>Thiotrichales</taxon>
        <taxon>Piscirickettsiaceae</taxon>
        <taxon>Hydrogenovibrio</taxon>
    </lineage>
</organism>
<comment type="similarity">
    <text evidence="2">Belongs to the bacterial solute-binding protein SsuA/TauA family.</text>
</comment>
<feature type="signal peptide" evidence="4">
    <location>
        <begin position="1"/>
        <end position="22"/>
    </location>
</feature>
<dbReference type="Proteomes" id="UP000296201">
    <property type="component" value="Chromosome"/>
</dbReference>
<feature type="chain" id="PRO_5020244683" evidence="4">
    <location>
        <begin position="23"/>
        <end position="294"/>
    </location>
</feature>
<evidence type="ECO:0000313" key="6">
    <source>
        <dbReference type="EMBL" id="QBZ84067.1"/>
    </source>
</evidence>
<dbReference type="AlphaFoldDB" id="A0A4P7P1R8"/>
<dbReference type="EMBL" id="CP032096">
    <property type="protein sequence ID" value="QBZ84067.1"/>
    <property type="molecule type" value="Genomic_DNA"/>
</dbReference>
<dbReference type="GO" id="GO:0042597">
    <property type="term" value="C:periplasmic space"/>
    <property type="evidence" value="ECO:0007669"/>
    <property type="project" value="UniProtKB-SubCell"/>
</dbReference>
<evidence type="ECO:0000256" key="1">
    <source>
        <dbReference type="ARBA" id="ARBA00004418"/>
    </source>
</evidence>
<dbReference type="Pfam" id="PF09084">
    <property type="entry name" value="NMT1"/>
    <property type="match status" value="1"/>
</dbReference>
<evidence type="ECO:0000259" key="5">
    <source>
        <dbReference type="Pfam" id="PF09084"/>
    </source>
</evidence>
<dbReference type="Gene3D" id="3.40.190.10">
    <property type="entry name" value="Periplasmic binding protein-like II"/>
    <property type="match status" value="1"/>
</dbReference>
<protein>
    <submittedName>
        <fullName evidence="6">ABC-type nitrate/sulfonate/bicarbonate transport systems periplasmic components-like protein</fullName>
    </submittedName>
</protein>
<dbReference type="InterPro" id="IPR015168">
    <property type="entry name" value="SsuA/THI5"/>
</dbReference>
<dbReference type="PANTHER" id="PTHR30024">
    <property type="entry name" value="ALIPHATIC SULFONATES-BINDING PROTEIN-RELATED"/>
    <property type="match status" value="1"/>
</dbReference>
<name>A0A4P7P1R8_9GAMM</name>
<dbReference type="OrthoDB" id="5292144at2"/>
<sequence length="294" mass="33477" precursor="true">MNALKALLMSCVVLISGCSSQAEEPLKIITNSWIGYSPLFYAKEQGWLEEHNIELSTVVSLGESTHIYHSAKLDGFTGTQYEFNKAYAKDSTLIPIMMFDRSVGGDMIMSNRNLETLQALPANQTIDVFLEIDSINYPLFKDFKQHYGLSNRSFNLINNDHLKMQRAIAEKDSPSIIVTYAPYNHELENQGFMTIASTGDGLNLLVLDALYTNKENYHTHQQQFLALKTIVNRAIRALKQNPKNYYDKVNPYLENTSYSEFQESLRTIEWLNGGISPSLIDRINEAQFPIRDLL</sequence>
<keyword evidence="7" id="KW-1185">Reference proteome</keyword>
<reference evidence="6 7" key="1">
    <citation type="submission" date="2018-08" db="EMBL/GenBank/DDBJ databases">
        <title>Horizontal acquisition of hydrogen conversion ability and other habitat adaptations in Hydrogenovibrio crunogenus strains.</title>
        <authorList>
            <person name="Gonnella G."/>
            <person name="Adam N."/>
            <person name="Perner M."/>
        </authorList>
    </citation>
    <scope>NUCLEOTIDE SEQUENCE [LARGE SCALE GENOMIC DNA]</scope>
    <source>
        <strain evidence="6 7">SP-41</strain>
    </source>
</reference>
<evidence type="ECO:0000313" key="7">
    <source>
        <dbReference type="Proteomes" id="UP000296201"/>
    </source>
</evidence>
<dbReference type="SUPFAM" id="SSF53850">
    <property type="entry name" value="Periplasmic binding protein-like II"/>
    <property type="match status" value="1"/>
</dbReference>
<dbReference type="PANTHER" id="PTHR30024:SF47">
    <property type="entry name" value="TAURINE-BINDING PERIPLASMIC PROTEIN"/>
    <property type="match status" value="1"/>
</dbReference>
<evidence type="ECO:0000256" key="4">
    <source>
        <dbReference type="SAM" id="SignalP"/>
    </source>
</evidence>
<evidence type="ECO:0000256" key="2">
    <source>
        <dbReference type="ARBA" id="ARBA00010742"/>
    </source>
</evidence>
<accession>A0A4P7P1R8</accession>
<gene>
    <name evidence="6" type="ORF">GHNINEIG_02142</name>
</gene>
<dbReference type="RefSeq" id="WP_135796633.1">
    <property type="nucleotide sequence ID" value="NZ_CP032096.1"/>
</dbReference>
<evidence type="ECO:0000256" key="3">
    <source>
        <dbReference type="ARBA" id="ARBA00022729"/>
    </source>
</evidence>
<comment type="subcellular location">
    <subcellularLocation>
        <location evidence="1">Periplasm</location>
    </subcellularLocation>
</comment>
<feature type="domain" description="SsuA/THI5-like" evidence="5">
    <location>
        <begin position="37"/>
        <end position="243"/>
    </location>
</feature>